<evidence type="ECO:0000313" key="3">
    <source>
        <dbReference type="Proteomes" id="UP000247903"/>
    </source>
</evidence>
<feature type="signal peptide" evidence="1">
    <location>
        <begin position="1"/>
        <end position="28"/>
    </location>
</feature>
<name>A0A2V4BMM5_9FLAO</name>
<dbReference type="OrthoDB" id="678019at2"/>
<dbReference type="Proteomes" id="UP000247903">
    <property type="component" value="Unassembled WGS sequence"/>
</dbReference>
<dbReference type="Gene3D" id="2.60.40.10">
    <property type="entry name" value="Immunoglobulins"/>
    <property type="match status" value="1"/>
</dbReference>
<organism evidence="2 3">
    <name type="scientific">Flavobacterium cheongpyeongense</name>
    <dbReference type="NCBI Taxonomy" id="2212651"/>
    <lineage>
        <taxon>Bacteria</taxon>
        <taxon>Pseudomonadati</taxon>
        <taxon>Bacteroidota</taxon>
        <taxon>Flavobacteriia</taxon>
        <taxon>Flavobacteriales</taxon>
        <taxon>Flavobacteriaceae</taxon>
        <taxon>Flavobacterium</taxon>
    </lineage>
</organism>
<proteinExistence type="predicted"/>
<dbReference type="AlphaFoldDB" id="A0A2V4BMM5"/>
<dbReference type="RefSeq" id="WP_110308118.1">
    <property type="nucleotide sequence ID" value="NZ_QJHK01000021.1"/>
</dbReference>
<evidence type="ECO:0008006" key="4">
    <source>
        <dbReference type="Google" id="ProtNLM"/>
    </source>
</evidence>
<sequence>MMKRTTLSLIKSLLFLGVFFFTVYQSNAQTTISASKFDFVNICAGAIVNGSPFNEYYVTFTYNNFPADVTFAVELSDENGNFLTTPILATNLEVTDISSTQKKIKFAVPVDLKGSDTYSIRIRSNKNVNSQRIKNLLNKDTFSVYYENYVDPFSINNQGPNAAFCSGGSLTLSIDNPTPSIKESSPINYPNLKYLWYKDDVLISGQNAASLAVNTPGLYYAKIDYGPCSDNNFSSNRVNVTSISGSGSTTTITSSLGNPFCANGGNTVLTATSGNSYVWKKDNVVISGVTTRTYATSEAGLYTVDVNFGGCTASGSINLLSNSFDASIDVDVNEGFKLEEGETRSVTVTDDAASPTYEWFLNGNAIAGATTDTYLVSFGGNYRVKISQSGGCISTKEFSFKVIGDLSPSLVIPNIIKLSGNNSVPYWNIPEEYKNENTKVIIISSNGEKVLDVVNYQGDWPQTGLDIKNVNPVYYYVIKGDAGEKKGSITVLK</sequence>
<keyword evidence="3" id="KW-1185">Reference proteome</keyword>
<dbReference type="EMBL" id="QJHK01000021">
    <property type="protein sequence ID" value="PXY39243.1"/>
    <property type="molecule type" value="Genomic_DNA"/>
</dbReference>
<keyword evidence="1" id="KW-0732">Signal</keyword>
<protein>
    <recommendedName>
        <fullName evidence="4">Gliding motility protein SprC</fullName>
    </recommendedName>
</protein>
<gene>
    <name evidence="2" type="ORF">DMB65_18505</name>
</gene>
<accession>A0A2V4BMM5</accession>
<evidence type="ECO:0000313" key="2">
    <source>
        <dbReference type="EMBL" id="PXY39243.1"/>
    </source>
</evidence>
<evidence type="ECO:0000256" key="1">
    <source>
        <dbReference type="SAM" id="SignalP"/>
    </source>
</evidence>
<reference evidence="2 3" key="1">
    <citation type="submission" date="2018-05" db="EMBL/GenBank/DDBJ databases">
        <title>Flavobacterium sp. strain IMCC34759, incomplete genome.</title>
        <authorList>
            <person name="Joung Y."/>
            <person name="Cho J."/>
        </authorList>
    </citation>
    <scope>NUCLEOTIDE SEQUENCE [LARGE SCALE GENOMIC DNA]</scope>
    <source>
        <strain evidence="2 3">IMCC34759</strain>
    </source>
</reference>
<dbReference type="InterPro" id="IPR013783">
    <property type="entry name" value="Ig-like_fold"/>
</dbReference>
<comment type="caution">
    <text evidence="2">The sequence shown here is derived from an EMBL/GenBank/DDBJ whole genome shotgun (WGS) entry which is preliminary data.</text>
</comment>
<feature type="chain" id="PRO_5016076048" description="Gliding motility protein SprC" evidence="1">
    <location>
        <begin position="29"/>
        <end position="493"/>
    </location>
</feature>